<keyword evidence="3" id="KW-0677">Repeat</keyword>
<dbReference type="PANTHER" id="PTHR12294:SF13">
    <property type="entry name" value="MITOCHONDRIAL CALCIUM UPTAKE 3, ISOFORM D"/>
    <property type="match status" value="1"/>
</dbReference>
<dbReference type="InterPro" id="IPR002048">
    <property type="entry name" value="EF_hand_dom"/>
</dbReference>
<feature type="domain" description="EF-hand" evidence="11">
    <location>
        <begin position="172"/>
        <end position="207"/>
    </location>
</feature>
<keyword evidence="5" id="KW-0106">Calcium</keyword>
<keyword evidence="10" id="KW-0812">Transmembrane</keyword>
<evidence type="ECO:0000256" key="2">
    <source>
        <dbReference type="ARBA" id="ARBA00004569"/>
    </source>
</evidence>
<keyword evidence="8 10" id="KW-0472">Membrane</keyword>
<keyword evidence="4" id="KW-0999">Mitochondrion inner membrane</keyword>
<dbReference type="PANTHER" id="PTHR12294">
    <property type="entry name" value="EF HAND DOMAIN FAMILY A1,A2-RELATED"/>
    <property type="match status" value="1"/>
</dbReference>
<feature type="region of interest" description="Disordered" evidence="9">
    <location>
        <begin position="238"/>
        <end position="262"/>
    </location>
</feature>
<evidence type="ECO:0000313" key="12">
    <source>
        <dbReference type="EMBL" id="KAK3100762.1"/>
    </source>
</evidence>
<evidence type="ECO:0000256" key="7">
    <source>
        <dbReference type="ARBA" id="ARBA00023128"/>
    </source>
</evidence>
<comment type="subcellular location">
    <subcellularLocation>
        <location evidence="1">Mitochondrion inner membrane</location>
    </subcellularLocation>
    <subcellularLocation>
        <location evidence="2">Mitochondrion intermembrane space</location>
    </subcellularLocation>
</comment>
<keyword evidence="7" id="KW-0496">Mitochondrion</keyword>
<evidence type="ECO:0000256" key="4">
    <source>
        <dbReference type="ARBA" id="ARBA00022792"/>
    </source>
</evidence>
<evidence type="ECO:0000256" key="6">
    <source>
        <dbReference type="ARBA" id="ARBA00022946"/>
    </source>
</evidence>
<evidence type="ECO:0000256" key="1">
    <source>
        <dbReference type="ARBA" id="ARBA00004273"/>
    </source>
</evidence>
<keyword evidence="6" id="KW-0809">Transit peptide</keyword>
<feature type="domain" description="EF-hand" evidence="11">
    <location>
        <begin position="414"/>
        <end position="449"/>
    </location>
</feature>
<dbReference type="InterPro" id="IPR018247">
    <property type="entry name" value="EF_Hand_1_Ca_BS"/>
</dbReference>
<dbReference type="Proteomes" id="UP001186944">
    <property type="component" value="Unassembled WGS sequence"/>
</dbReference>
<evidence type="ECO:0000256" key="9">
    <source>
        <dbReference type="SAM" id="MobiDB-lite"/>
    </source>
</evidence>
<dbReference type="Gene3D" id="1.10.238.10">
    <property type="entry name" value="EF-hand"/>
    <property type="match status" value="2"/>
</dbReference>
<sequence>MAATLKSSTKLLRVLRRNIEECRKFSTKKYNLTYSRAVAIFAVPTTGLAAWLYWRKRLKHESPVYAASAAEVQERMQPARPLTYREMRFQQFASVDYKGMSYMTPQDFLESVTEELPRPRIGRRTLVKDEVEKWLKYTPSRRRGNTKLFRNLHDQGLISYTEYLFLLCVLTKPQSGFRIAFNMFDTDGNQIVDKKEFLVLESFFTLPPTERKFVPREKQKIQELLDLEQVFSKEQTQEQKSIKEHDKDTNQGFQSNSHNRGKHYPLKYVRNRVLSVDPVQDTTLLVHFFGNKGKDVLKYEDFHRFMENLQTEVIELEFLEFSKGLATISEEDFARILLRYTMLSSDETDVCIRRVKERIPQEKGVTFDEFKKFCQFLNSLDDFTIAMKMYTYAEQPVSKEEFQRAVYVCTGFTFSPHLVNTVFHIFDTDGDGHLSHKEFISIMKDRLHRGSRAHLMHSQDWWGSYKSCVRNEMKSYS</sequence>
<evidence type="ECO:0000256" key="5">
    <source>
        <dbReference type="ARBA" id="ARBA00022837"/>
    </source>
</evidence>
<organism evidence="12 13">
    <name type="scientific">Pinctada imbricata</name>
    <name type="common">Atlantic pearl-oyster</name>
    <name type="synonym">Pinctada martensii</name>
    <dbReference type="NCBI Taxonomy" id="66713"/>
    <lineage>
        <taxon>Eukaryota</taxon>
        <taxon>Metazoa</taxon>
        <taxon>Spiralia</taxon>
        <taxon>Lophotrochozoa</taxon>
        <taxon>Mollusca</taxon>
        <taxon>Bivalvia</taxon>
        <taxon>Autobranchia</taxon>
        <taxon>Pteriomorphia</taxon>
        <taxon>Pterioida</taxon>
        <taxon>Pterioidea</taxon>
        <taxon>Pteriidae</taxon>
        <taxon>Pinctada</taxon>
    </lineage>
</organism>
<accession>A0AA89C5X8</accession>
<dbReference type="GO" id="GO:1990246">
    <property type="term" value="C:uniplex complex"/>
    <property type="evidence" value="ECO:0007669"/>
    <property type="project" value="TreeGrafter"/>
</dbReference>
<dbReference type="InterPro" id="IPR011992">
    <property type="entry name" value="EF-hand-dom_pair"/>
</dbReference>
<evidence type="ECO:0000256" key="3">
    <source>
        <dbReference type="ARBA" id="ARBA00022737"/>
    </source>
</evidence>
<protein>
    <recommendedName>
        <fullName evidence="11">EF-hand domain-containing protein</fullName>
    </recommendedName>
</protein>
<dbReference type="SUPFAM" id="SSF47473">
    <property type="entry name" value="EF-hand"/>
    <property type="match status" value="2"/>
</dbReference>
<evidence type="ECO:0000259" key="11">
    <source>
        <dbReference type="PROSITE" id="PS50222"/>
    </source>
</evidence>
<reference evidence="12" key="1">
    <citation type="submission" date="2019-08" db="EMBL/GenBank/DDBJ databases">
        <title>The improved chromosome-level genome for the pearl oyster Pinctada fucata martensii using PacBio sequencing and Hi-C.</title>
        <authorList>
            <person name="Zheng Z."/>
        </authorList>
    </citation>
    <scope>NUCLEOTIDE SEQUENCE</scope>
    <source>
        <strain evidence="12">ZZ-2019</strain>
        <tissue evidence="12">Adductor muscle</tissue>
    </source>
</reference>
<dbReference type="Pfam" id="PF13833">
    <property type="entry name" value="EF-hand_8"/>
    <property type="match status" value="1"/>
</dbReference>
<comment type="caution">
    <text evidence="12">The sequence shown here is derived from an EMBL/GenBank/DDBJ whole genome shotgun (WGS) entry which is preliminary data.</text>
</comment>
<name>A0AA89C5X8_PINIB</name>
<dbReference type="EMBL" id="VSWD01000006">
    <property type="protein sequence ID" value="KAK3100762.1"/>
    <property type="molecule type" value="Genomic_DNA"/>
</dbReference>
<feature type="compositionally biased region" description="Basic and acidic residues" evidence="9">
    <location>
        <begin position="238"/>
        <end position="249"/>
    </location>
</feature>
<dbReference type="AlphaFoldDB" id="A0AA89C5X8"/>
<dbReference type="GO" id="GO:0036444">
    <property type="term" value="P:calcium import into the mitochondrion"/>
    <property type="evidence" value="ECO:0007669"/>
    <property type="project" value="TreeGrafter"/>
</dbReference>
<dbReference type="InterPro" id="IPR039800">
    <property type="entry name" value="MICU1/2/3"/>
</dbReference>
<keyword evidence="13" id="KW-1185">Reference proteome</keyword>
<dbReference type="SMART" id="SM00054">
    <property type="entry name" value="EFh"/>
    <property type="match status" value="2"/>
</dbReference>
<dbReference type="GO" id="GO:0005509">
    <property type="term" value="F:calcium ion binding"/>
    <property type="evidence" value="ECO:0007669"/>
    <property type="project" value="InterPro"/>
</dbReference>
<evidence type="ECO:0000313" key="13">
    <source>
        <dbReference type="Proteomes" id="UP001186944"/>
    </source>
</evidence>
<dbReference type="GO" id="GO:0005758">
    <property type="term" value="C:mitochondrial intermembrane space"/>
    <property type="evidence" value="ECO:0007669"/>
    <property type="project" value="UniProtKB-SubCell"/>
</dbReference>
<keyword evidence="10" id="KW-1133">Transmembrane helix</keyword>
<dbReference type="GO" id="GO:0051560">
    <property type="term" value="P:mitochondrial calcium ion homeostasis"/>
    <property type="evidence" value="ECO:0007669"/>
    <property type="project" value="TreeGrafter"/>
</dbReference>
<evidence type="ECO:0000256" key="10">
    <source>
        <dbReference type="SAM" id="Phobius"/>
    </source>
</evidence>
<evidence type="ECO:0000256" key="8">
    <source>
        <dbReference type="ARBA" id="ARBA00023136"/>
    </source>
</evidence>
<dbReference type="PROSITE" id="PS50222">
    <property type="entry name" value="EF_HAND_2"/>
    <property type="match status" value="2"/>
</dbReference>
<feature type="transmembrane region" description="Helical" evidence="10">
    <location>
        <begin position="33"/>
        <end position="54"/>
    </location>
</feature>
<dbReference type="PROSITE" id="PS00018">
    <property type="entry name" value="EF_HAND_1"/>
    <property type="match status" value="2"/>
</dbReference>
<gene>
    <name evidence="12" type="ORF">FSP39_024963</name>
</gene>
<proteinExistence type="predicted"/>